<proteinExistence type="predicted"/>
<feature type="transmembrane region" description="Helical" evidence="1">
    <location>
        <begin position="12"/>
        <end position="29"/>
    </location>
</feature>
<protein>
    <submittedName>
        <fullName evidence="2">Uncharacterized protein</fullName>
    </submittedName>
</protein>
<reference evidence="2 3" key="1">
    <citation type="journal article" date="2020" name="Microorganisms">
        <title>New Insight into Antimicrobial Compounds from Food and Marine-Sourced Carnobacterium Species through Phenotype and Genome Analyses.</title>
        <authorList>
            <person name="Begrem S."/>
            <person name="Ivaniuk F."/>
            <person name="Gigout-Chevalier F."/>
            <person name="Kolypczuk L."/>
            <person name="Bonnetot S."/>
            <person name="Leroi F."/>
            <person name="Grovel O."/>
            <person name="Delbarre-Ladrat C."/>
            <person name="Passerini D."/>
        </authorList>
    </citation>
    <scope>NUCLEOTIDE SEQUENCE [LARGE SCALE GENOMIC DNA]</scope>
    <source>
        <strain evidence="2 3">MIP2551</strain>
    </source>
</reference>
<keyword evidence="3" id="KW-1185">Reference proteome</keyword>
<keyword evidence="1" id="KW-1133">Transmembrane helix</keyword>
<dbReference type="RefSeq" id="WP_007725653.1">
    <property type="nucleotide sequence ID" value="NZ_WNJQ01000020.1"/>
</dbReference>
<name>A0ABR7TGM7_9LACT</name>
<dbReference type="Proteomes" id="UP000638836">
    <property type="component" value="Unassembled WGS sequence"/>
</dbReference>
<keyword evidence="1" id="KW-0812">Transmembrane</keyword>
<comment type="caution">
    <text evidence="2">The sequence shown here is derived from an EMBL/GenBank/DDBJ whole genome shotgun (WGS) entry which is preliminary data.</text>
</comment>
<evidence type="ECO:0000313" key="3">
    <source>
        <dbReference type="Proteomes" id="UP000638836"/>
    </source>
</evidence>
<organism evidence="2 3">
    <name type="scientific">Carnobacterium inhibens</name>
    <dbReference type="NCBI Taxonomy" id="147709"/>
    <lineage>
        <taxon>Bacteria</taxon>
        <taxon>Bacillati</taxon>
        <taxon>Bacillota</taxon>
        <taxon>Bacilli</taxon>
        <taxon>Lactobacillales</taxon>
        <taxon>Carnobacteriaceae</taxon>
        <taxon>Carnobacterium</taxon>
    </lineage>
</organism>
<sequence>MEKSKLINRRSVLQLVSFGFAVFLIRVGMDYFSNQPIEGVKIATEVVLTTIIYGLLTLLFDYFSRKKMKKGN</sequence>
<dbReference type="EMBL" id="WNJQ01000020">
    <property type="protein sequence ID" value="MBC9826405.1"/>
    <property type="molecule type" value="Genomic_DNA"/>
</dbReference>
<evidence type="ECO:0000313" key="2">
    <source>
        <dbReference type="EMBL" id="MBC9826405.1"/>
    </source>
</evidence>
<gene>
    <name evidence="2" type="ORF">GLO26_11545</name>
</gene>
<evidence type="ECO:0000256" key="1">
    <source>
        <dbReference type="SAM" id="Phobius"/>
    </source>
</evidence>
<feature type="transmembrane region" description="Helical" evidence="1">
    <location>
        <begin position="41"/>
        <end position="63"/>
    </location>
</feature>
<keyword evidence="1" id="KW-0472">Membrane</keyword>
<accession>A0ABR7TGM7</accession>